<sequence>MLPRFVVTTSLRPVLSNQQVRSVASLSVKDILSNQPLTEVTTLKNGFRVATEDNGKPTATVGVWIETGSRFETEKNNGISHFLERLIHKGTGKRTCIALENELGAIGAKLNSFTSRDHSGVYVQASAQDVEKGLYYNYWRLSYIYICICNKLTIAF</sequence>
<dbReference type="InterPro" id="IPR011765">
    <property type="entry name" value="Pept_M16_N"/>
</dbReference>
<accession>A0A1I7WYZ4</accession>
<organism evidence="2 3">
    <name type="scientific">Heterorhabditis bacteriophora</name>
    <name type="common">Entomopathogenic nematode worm</name>
    <dbReference type="NCBI Taxonomy" id="37862"/>
    <lineage>
        <taxon>Eukaryota</taxon>
        <taxon>Metazoa</taxon>
        <taxon>Ecdysozoa</taxon>
        <taxon>Nematoda</taxon>
        <taxon>Chromadorea</taxon>
        <taxon>Rhabditida</taxon>
        <taxon>Rhabditina</taxon>
        <taxon>Rhabditomorpha</taxon>
        <taxon>Strongyloidea</taxon>
        <taxon>Heterorhabditidae</taxon>
        <taxon>Heterorhabditis</taxon>
    </lineage>
</organism>
<dbReference type="Proteomes" id="UP000095283">
    <property type="component" value="Unplaced"/>
</dbReference>
<dbReference type="SUPFAM" id="SSF63411">
    <property type="entry name" value="LuxS/MPP-like metallohydrolase"/>
    <property type="match status" value="1"/>
</dbReference>
<dbReference type="InterPro" id="IPR050361">
    <property type="entry name" value="MPP/UQCRC_Complex"/>
</dbReference>
<dbReference type="PANTHER" id="PTHR11851:SF143">
    <property type="entry name" value="CYTOCHROME B-C1 COMPLEX SUBUNIT 1, MITOCHONDRIAL"/>
    <property type="match status" value="1"/>
</dbReference>
<dbReference type="GO" id="GO:0046872">
    <property type="term" value="F:metal ion binding"/>
    <property type="evidence" value="ECO:0007669"/>
    <property type="project" value="InterPro"/>
</dbReference>
<dbReference type="Gene3D" id="3.30.830.10">
    <property type="entry name" value="Metalloenzyme, LuxS/M16 peptidase-like"/>
    <property type="match status" value="1"/>
</dbReference>
<dbReference type="GO" id="GO:0006508">
    <property type="term" value="P:proteolysis"/>
    <property type="evidence" value="ECO:0007669"/>
    <property type="project" value="InterPro"/>
</dbReference>
<name>A0A1I7WYZ4_HETBA</name>
<dbReference type="GO" id="GO:0004222">
    <property type="term" value="F:metalloendopeptidase activity"/>
    <property type="evidence" value="ECO:0007669"/>
    <property type="project" value="InterPro"/>
</dbReference>
<protein>
    <submittedName>
        <fullName evidence="3">Peptidase_M16 domain-containing protein</fullName>
    </submittedName>
</protein>
<dbReference type="WBParaSite" id="Hba_10405">
    <property type="protein sequence ID" value="Hba_10405"/>
    <property type="gene ID" value="Hba_10405"/>
</dbReference>
<dbReference type="PANTHER" id="PTHR11851">
    <property type="entry name" value="METALLOPROTEASE"/>
    <property type="match status" value="1"/>
</dbReference>
<evidence type="ECO:0000259" key="1">
    <source>
        <dbReference type="Pfam" id="PF00675"/>
    </source>
</evidence>
<dbReference type="Pfam" id="PF00675">
    <property type="entry name" value="Peptidase_M16"/>
    <property type="match status" value="1"/>
</dbReference>
<dbReference type="InterPro" id="IPR011249">
    <property type="entry name" value="Metalloenz_LuxS/M16"/>
</dbReference>
<dbReference type="PROSITE" id="PS00143">
    <property type="entry name" value="INSULINASE"/>
    <property type="match status" value="1"/>
</dbReference>
<feature type="domain" description="Peptidase M16 N-terminal" evidence="1">
    <location>
        <begin position="48"/>
        <end position="132"/>
    </location>
</feature>
<proteinExistence type="predicted"/>
<dbReference type="InterPro" id="IPR001431">
    <property type="entry name" value="Pept_M16_Zn_BS"/>
</dbReference>
<reference evidence="3" key="1">
    <citation type="submission" date="2016-11" db="UniProtKB">
        <authorList>
            <consortium name="WormBaseParasite"/>
        </authorList>
    </citation>
    <scope>IDENTIFICATION</scope>
</reference>
<dbReference type="GO" id="GO:0005739">
    <property type="term" value="C:mitochondrion"/>
    <property type="evidence" value="ECO:0007669"/>
    <property type="project" value="TreeGrafter"/>
</dbReference>
<evidence type="ECO:0000313" key="3">
    <source>
        <dbReference type="WBParaSite" id="Hba_10405"/>
    </source>
</evidence>
<evidence type="ECO:0000313" key="2">
    <source>
        <dbReference type="Proteomes" id="UP000095283"/>
    </source>
</evidence>
<keyword evidence="2" id="KW-1185">Reference proteome</keyword>
<dbReference type="AlphaFoldDB" id="A0A1I7WYZ4"/>